<keyword evidence="3" id="KW-1185">Reference proteome</keyword>
<keyword evidence="1" id="KW-1133">Transmembrane helix</keyword>
<keyword evidence="1" id="KW-0812">Transmembrane</keyword>
<dbReference type="Proteomes" id="UP001431783">
    <property type="component" value="Unassembled WGS sequence"/>
</dbReference>
<dbReference type="AlphaFoldDB" id="A0AAW1V9Z6"/>
<keyword evidence="1" id="KW-0472">Membrane</keyword>
<accession>A0AAW1V9Z6</accession>
<protein>
    <recommendedName>
        <fullName evidence="4">Gustatory receptor</fullName>
    </recommendedName>
</protein>
<evidence type="ECO:0000313" key="2">
    <source>
        <dbReference type="EMBL" id="KAK9889959.1"/>
    </source>
</evidence>
<feature type="transmembrane region" description="Helical" evidence="1">
    <location>
        <begin position="40"/>
        <end position="61"/>
    </location>
</feature>
<dbReference type="EMBL" id="JARQZJ010000124">
    <property type="protein sequence ID" value="KAK9889959.1"/>
    <property type="molecule type" value="Genomic_DNA"/>
</dbReference>
<evidence type="ECO:0000256" key="1">
    <source>
        <dbReference type="SAM" id="Phobius"/>
    </source>
</evidence>
<evidence type="ECO:0000313" key="3">
    <source>
        <dbReference type="Proteomes" id="UP001431783"/>
    </source>
</evidence>
<comment type="caution">
    <text evidence="2">The sequence shown here is derived from an EMBL/GenBank/DDBJ whole genome shotgun (WGS) entry which is preliminary data.</text>
</comment>
<sequence>MINIQEQEYKIFKVLISYLQRIGMAPENSGEFSAAFISKALLLMAIFIAPPVFGILCYSYVCIKGLVYYDLISVIYALNFIGVLEICFILFTIRGQRTANFIRHLGSTKHGEPKNFQKVTCMVDKLTAILYWTTLTEGLALAIVNYYNNAYCEAKVSLKDSRFVCGLLVPFWFPIEIPMVNQTSANILCFGTVQLVLQKIEHLRCLLKKITFYQGNSVTLRKKLIFCIDYYAEVVNLVNELNSTIGFVFSPQQNVLVITTIGVLEYETVTVSNFHCLQNSGS</sequence>
<evidence type="ECO:0008006" key="4">
    <source>
        <dbReference type="Google" id="ProtNLM"/>
    </source>
</evidence>
<feature type="transmembrane region" description="Helical" evidence="1">
    <location>
        <begin position="67"/>
        <end position="93"/>
    </location>
</feature>
<name>A0AAW1V9Z6_9CUCU</name>
<organism evidence="2 3">
    <name type="scientific">Henosepilachna vigintioctopunctata</name>
    <dbReference type="NCBI Taxonomy" id="420089"/>
    <lineage>
        <taxon>Eukaryota</taxon>
        <taxon>Metazoa</taxon>
        <taxon>Ecdysozoa</taxon>
        <taxon>Arthropoda</taxon>
        <taxon>Hexapoda</taxon>
        <taxon>Insecta</taxon>
        <taxon>Pterygota</taxon>
        <taxon>Neoptera</taxon>
        <taxon>Endopterygota</taxon>
        <taxon>Coleoptera</taxon>
        <taxon>Polyphaga</taxon>
        <taxon>Cucujiformia</taxon>
        <taxon>Coccinelloidea</taxon>
        <taxon>Coccinellidae</taxon>
        <taxon>Epilachninae</taxon>
        <taxon>Epilachnini</taxon>
        <taxon>Henosepilachna</taxon>
    </lineage>
</organism>
<gene>
    <name evidence="2" type="ORF">WA026_008768</name>
</gene>
<proteinExistence type="predicted"/>
<reference evidence="2 3" key="1">
    <citation type="submission" date="2023-03" db="EMBL/GenBank/DDBJ databases">
        <title>Genome insight into feeding habits of ladybird beetles.</title>
        <authorList>
            <person name="Li H.-S."/>
            <person name="Huang Y.-H."/>
            <person name="Pang H."/>
        </authorList>
    </citation>
    <scope>NUCLEOTIDE SEQUENCE [LARGE SCALE GENOMIC DNA]</scope>
    <source>
        <strain evidence="2">SYSU_2023b</strain>
        <tissue evidence="2">Whole body</tissue>
    </source>
</reference>